<organism evidence="2 3">
    <name type="scientific">Halteria grandinella</name>
    <dbReference type="NCBI Taxonomy" id="5974"/>
    <lineage>
        <taxon>Eukaryota</taxon>
        <taxon>Sar</taxon>
        <taxon>Alveolata</taxon>
        <taxon>Ciliophora</taxon>
        <taxon>Intramacronucleata</taxon>
        <taxon>Spirotrichea</taxon>
        <taxon>Stichotrichia</taxon>
        <taxon>Sporadotrichida</taxon>
        <taxon>Halteriidae</taxon>
        <taxon>Halteria</taxon>
    </lineage>
</organism>
<comment type="caution">
    <text evidence="2">The sequence shown here is derived from an EMBL/GenBank/DDBJ whole genome shotgun (WGS) entry which is preliminary data.</text>
</comment>
<sequence length="218" mass="25436">MEALANINDQQKIQKGDLTKFFEFLKKRILLKGNPQKKAESIGTLINDKHPDYQHVVIVGIDWKGSIESCERIEKRLKNDSIYIARLLPLQKSPNSLKQHVQSLVKFVNDQPTMDDKSNLIKQFTEQDYYFNFIVSPEGVGVYISPDQCPEHRYIINGVQYVFWTYNGNEIAEAPQSSIKRFAIKYIAKYQTAYIGTFSVLLIIYIIYVLFLYLHFQR</sequence>
<accession>A0A8J8SZR3</accession>
<proteinExistence type="predicted"/>
<reference evidence="2" key="1">
    <citation type="submission" date="2019-06" db="EMBL/GenBank/DDBJ databases">
        <authorList>
            <person name="Zheng W."/>
        </authorList>
    </citation>
    <scope>NUCLEOTIDE SEQUENCE</scope>
    <source>
        <strain evidence="2">QDHG01</strain>
    </source>
</reference>
<feature type="transmembrane region" description="Helical" evidence="1">
    <location>
        <begin position="193"/>
        <end position="214"/>
    </location>
</feature>
<keyword evidence="1" id="KW-1133">Transmembrane helix</keyword>
<protein>
    <submittedName>
        <fullName evidence="2">Uncharacterized protein</fullName>
    </submittedName>
</protein>
<evidence type="ECO:0000256" key="1">
    <source>
        <dbReference type="SAM" id="Phobius"/>
    </source>
</evidence>
<keyword evidence="1" id="KW-0812">Transmembrane</keyword>
<keyword evidence="3" id="KW-1185">Reference proteome</keyword>
<name>A0A8J8SZR3_HALGN</name>
<dbReference type="AlphaFoldDB" id="A0A8J8SZR3"/>
<evidence type="ECO:0000313" key="2">
    <source>
        <dbReference type="EMBL" id="TNV76236.1"/>
    </source>
</evidence>
<dbReference type="Proteomes" id="UP000785679">
    <property type="component" value="Unassembled WGS sequence"/>
</dbReference>
<gene>
    <name evidence="2" type="ORF">FGO68_gene9360</name>
</gene>
<dbReference type="EMBL" id="RRYP01013948">
    <property type="protein sequence ID" value="TNV76236.1"/>
    <property type="molecule type" value="Genomic_DNA"/>
</dbReference>
<keyword evidence="1" id="KW-0472">Membrane</keyword>
<evidence type="ECO:0000313" key="3">
    <source>
        <dbReference type="Proteomes" id="UP000785679"/>
    </source>
</evidence>